<keyword evidence="2" id="KW-0285">Flavoprotein</keyword>
<dbReference type="InterPro" id="IPR016156">
    <property type="entry name" value="FAD/NAD-linked_Rdtase_dimer_sf"/>
</dbReference>
<comment type="caution">
    <text evidence="7">The sequence shown here is derived from an EMBL/GenBank/DDBJ whole genome shotgun (WGS) entry which is preliminary data.</text>
</comment>
<dbReference type="PRINTS" id="PR00368">
    <property type="entry name" value="FADPNR"/>
</dbReference>
<dbReference type="SUPFAM" id="SSF51905">
    <property type="entry name" value="FAD/NAD(P)-binding domain"/>
    <property type="match status" value="2"/>
</dbReference>
<keyword evidence="3" id="KW-0274">FAD</keyword>
<dbReference type="RefSeq" id="WP_184990379.1">
    <property type="nucleotide sequence ID" value="NZ_JACHNE010000001.1"/>
</dbReference>
<evidence type="ECO:0000259" key="6">
    <source>
        <dbReference type="Pfam" id="PF14759"/>
    </source>
</evidence>
<dbReference type="GO" id="GO:0005737">
    <property type="term" value="C:cytoplasm"/>
    <property type="evidence" value="ECO:0007669"/>
    <property type="project" value="TreeGrafter"/>
</dbReference>
<evidence type="ECO:0000313" key="7">
    <source>
        <dbReference type="EMBL" id="MBB5798602.1"/>
    </source>
</evidence>
<accession>A0A7W9HAD6</accession>
<dbReference type="InterPro" id="IPR028202">
    <property type="entry name" value="Reductase_C"/>
</dbReference>
<dbReference type="InterPro" id="IPR050446">
    <property type="entry name" value="FAD-oxidoreductase/Apoptosis"/>
</dbReference>
<dbReference type="Gene3D" id="3.30.390.30">
    <property type="match status" value="1"/>
</dbReference>
<dbReference type="Proteomes" id="UP000590647">
    <property type="component" value="Unassembled WGS sequence"/>
</dbReference>
<keyword evidence="4" id="KW-0560">Oxidoreductase</keyword>
<dbReference type="Pfam" id="PF07992">
    <property type="entry name" value="Pyr_redox_2"/>
    <property type="match status" value="1"/>
</dbReference>
<dbReference type="EMBL" id="JACHNE010000001">
    <property type="protein sequence ID" value="MBB5798602.1"/>
    <property type="molecule type" value="Genomic_DNA"/>
</dbReference>
<dbReference type="Gene3D" id="3.50.50.60">
    <property type="entry name" value="FAD/NAD(P)-binding domain"/>
    <property type="match status" value="2"/>
</dbReference>
<evidence type="ECO:0000256" key="2">
    <source>
        <dbReference type="ARBA" id="ARBA00022630"/>
    </source>
</evidence>
<keyword evidence="8" id="KW-1185">Reference proteome</keyword>
<dbReference type="PANTHER" id="PTHR43557">
    <property type="entry name" value="APOPTOSIS-INDUCING FACTOR 1"/>
    <property type="match status" value="1"/>
</dbReference>
<dbReference type="PANTHER" id="PTHR43557:SF2">
    <property type="entry name" value="RIESKE DOMAIN-CONTAINING PROTEIN-RELATED"/>
    <property type="match status" value="1"/>
</dbReference>
<evidence type="ECO:0000256" key="3">
    <source>
        <dbReference type="ARBA" id="ARBA00022827"/>
    </source>
</evidence>
<dbReference type="InterPro" id="IPR023753">
    <property type="entry name" value="FAD/NAD-binding_dom"/>
</dbReference>
<dbReference type="AlphaFoldDB" id="A0A7W9HAD6"/>
<evidence type="ECO:0000259" key="5">
    <source>
        <dbReference type="Pfam" id="PF07992"/>
    </source>
</evidence>
<dbReference type="InterPro" id="IPR036188">
    <property type="entry name" value="FAD/NAD-bd_sf"/>
</dbReference>
<dbReference type="SUPFAM" id="SSF55424">
    <property type="entry name" value="FAD/NAD-linked reductases, dimerisation (C-terminal) domain"/>
    <property type="match status" value="1"/>
</dbReference>
<comment type="cofactor">
    <cofactor evidence="1">
        <name>FAD</name>
        <dbReference type="ChEBI" id="CHEBI:57692"/>
    </cofactor>
</comment>
<sequence length="400" mass="42067">MNRVVIVGASAGGLATAEALRRLGYQGGLTLIGGEEHLPYDRPPLSKQILTGEWQPDRLPLRRPEDIDALGLDLRLGMTATGLDTARRTVALADGTRVSYDALVIATGVRPRGLPGTEGLAGVHTLRTLEDALAFKARLRPGRRLVIVGAGFIGAEAAAVARGLGVEVTLLEAAPLPLAQAVGEQAGQFLAQIHRDHGVWLHTGAQVAGILGAEGEVRGVGLADGTVLPADDVLVAIGSLPNTEWLAGSGLTVDNGLVCDEFSAAAPGVYGVGDVARWHNPLFGTAMRIEHRTNAAEQGMAVARNLLKPDARRPFAPVPYFWSDQYGMRIQAYGYLRGHDEALVMEHDPAQRRLLVAYRTGDRLAGVLAVGLPPKTVRAMRALVAAGTAWESAASDAAAA</sequence>
<gene>
    <name evidence="7" type="ORF">HDA41_006566</name>
</gene>
<proteinExistence type="predicted"/>
<dbReference type="PRINTS" id="PR00411">
    <property type="entry name" value="PNDRDTASEI"/>
</dbReference>
<feature type="domain" description="FAD/NAD(P)-binding" evidence="5">
    <location>
        <begin position="3"/>
        <end position="299"/>
    </location>
</feature>
<protein>
    <submittedName>
        <fullName evidence="7">NADPH-dependent 2,4-dienoyl-CoA reductase/sulfur reductase-like enzyme</fullName>
    </submittedName>
</protein>
<feature type="domain" description="Reductase C-terminal" evidence="6">
    <location>
        <begin position="320"/>
        <end position="394"/>
    </location>
</feature>
<name>A0A7W9HAD6_9ACTN</name>
<evidence type="ECO:0000256" key="1">
    <source>
        <dbReference type="ARBA" id="ARBA00001974"/>
    </source>
</evidence>
<evidence type="ECO:0000313" key="8">
    <source>
        <dbReference type="Proteomes" id="UP000590647"/>
    </source>
</evidence>
<dbReference type="GO" id="GO:0016651">
    <property type="term" value="F:oxidoreductase activity, acting on NAD(P)H"/>
    <property type="evidence" value="ECO:0007669"/>
    <property type="project" value="TreeGrafter"/>
</dbReference>
<evidence type="ECO:0000256" key="4">
    <source>
        <dbReference type="ARBA" id="ARBA00023002"/>
    </source>
</evidence>
<organism evidence="7 8">
    <name type="scientific">Streptomyces caelestis</name>
    <dbReference type="NCBI Taxonomy" id="36816"/>
    <lineage>
        <taxon>Bacteria</taxon>
        <taxon>Bacillati</taxon>
        <taxon>Actinomycetota</taxon>
        <taxon>Actinomycetes</taxon>
        <taxon>Kitasatosporales</taxon>
        <taxon>Streptomycetaceae</taxon>
        <taxon>Streptomyces</taxon>
    </lineage>
</organism>
<reference evidence="7 8" key="1">
    <citation type="submission" date="2020-08" db="EMBL/GenBank/DDBJ databases">
        <title>Sequencing the genomes of 1000 actinobacteria strains.</title>
        <authorList>
            <person name="Klenk H.-P."/>
        </authorList>
    </citation>
    <scope>NUCLEOTIDE SEQUENCE [LARGE SCALE GENOMIC DNA]</scope>
    <source>
        <strain evidence="7 8">DSM 40084</strain>
    </source>
</reference>
<dbReference type="Pfam" id="PF14759">
    <property type="entry name" value="Reductase_C"/>
    <property type="match status" value="1"/>
</dbReference>